<dbReference type="EMBL" id="AUYB01000098">
    <property type="protein sequence ID" value="KZN39856.1"/>
    <property type="molecule type" value="Genomic_DNA"/>
</dbReference>
<evidence type="ECO:0000313" key="2">
    <source>
        <dbReference type="EMBL" id="KZN39856.1"/>
    </source>
</evidence>
<comment type="caution">
    <text evidence="2">The sequence shown here is derived from an EMBL/GenBank/DDBJ whole genome shotgun (WGS) entry which is preliminary data.</text>
</comment>
<keyword evidence="1" id="KW-0812">Transmembrane</keyword>
<gene>
    <name evidence="2" type="ORF">N475_13950</name>
</gene>
<keyword evidence="1" id="KW-1133">Transmembrane helix</keyword>
<dbReference type="Proteomes" id="UP000076643">
    <property type="component" value="Unassembled WGS sequence"/>
</dbReference>
<evidence type="ECO:0000256" key="1">
    <source>
        <dbReference type="SAM" id="Phobius"/>
    </source>
</evidence>
<dbReference type="PATRIC" id="fig|1365250.3.peg.2019"/>
<keyword evidence="1" id="KW-0472">Membrane</keyword>
<dbReference type="AlphaFoldDB" id="A0A166XA68"/>
<feature type="transmembrane region" description="Helical" evidence="1">
    <location>
        <begin position="30"/>
        <end position="49"/>
    </location>
</feature>
<name>A0A166XA68_9GAMM</name>
<accession>A0A166XA68</accession>
<sequence>MSYSFGQLMLDPDGVLNYNGVDTTDFDIKLNAFLFTLIFPVIGFIFVIIPKRLINKLLLLQARMNPFSSR</sequence>
<organism evidence="2 3">
    <name type="scientific">Pseudoalteromonas luteoviolacea DSM 6061</name>
    <dbReference type="NCBI Taxonomy" id="1365250"/>
    <lineage>
        <taxon>Bacteria</taxon>
        <taxon>Pseudomonadati</taxon>
        <taxon>Pseudomonadota</taxon>
        <taxon>Gammaproteobacteria</taxon>
        <taxon>Alteromonadales</taxon>
        <taxon>Pseudoalteromonadaceae</taxon>
        <taxon>Pseudoalteromonas</taxon>
    </lineage>
</organism>
<keyword evidence="3" id="KW-1185">Reference proteome</keyword>
<reference evidence="2 3" key="1">
    <citation type="submission" date="2013-07" db="EMBL/GenBank/DDBJ databases">
        <title>Comparative Genomic and Metabolomic Analysis of Twelve Strains of Pseudoalteromonas luteoviolacea.</title>
        <authorList>
            <person name="Vynne N.G."/>
            <person name="Mansson M."/>
            <person name="Gram L."/>
        </authorList>
    </citation>
    <scope>NUCLEOTIDE SEQUENCE [LARGE SCALE GENOMIC DNA]</scope>
    <source>
        <strain evidence="2 3">DSM 6061</strain>
    </source>
</reference>
<evidence type="ECO:0000313" key="3">
    <source>
        <dbReference type="Proteomes" id="UP000076643"/>
    </source>
</evidence>
<proteinExistence type="predicted"/>
<protein>
    <submittedName>
        <fullName evidence="2">Uncharacterized protein</fullName>
    </submittedName>
</protein>